<dbReference type="GO" id="GO:0020037">
    <property type="term" value="F:heme binding"/>
    <property type="evidence" value="ECO:0007669"/>
    <property type="project" value="TreeGrafter"/>
</dbReference>
<dbReference type="OrthoDB" id="1117555at2"/>
<dbReference type="PANTHER" id="PTHR30485">
    <property type="entry name" value="NI/FE-HYDROGENASE 1 B-TYPE CYTOCHROME SUBUNIT"/>
    <property type="match status" value="1"/>
</dbReference>
<dbReference type="InterPro" id="IPR011577">
    <property type="entry name" value="Cyt_b561_bac/Ni-Hgenase"/>
</dbReference>
<evidence type="ECO:0000313" key="10">
    <source>
        <dbReference type="Proteomes" id="UP000044377"/>
    </source>
</evidence>
<reference evidence="9 11" key="3">
    <citation type="submission" date="2016-09" db="EMBL/GenBank/DDBJ databases">
        <authorList>
            <person name="Doonan J."/>
            <person name="Pachebat J.A."/>
            <person name="Golyshin P.N."/>
            <person name="Denman S."/>
            <person name="Mcdonald J.E."/>
        </authorList>
    </citation>
    <scope>NUCLEOTIDE SEQUENCE [LARGE SCALE GENOMIC DNA]</scope>
    <source>
        <strain evidence="9 11">FRB141</strain>
    </source>
</reference>
<dbReference type="EMBL" id="MJLX01000004">
    <property type="protein sequence ID" value="RLM28758.1"/>
    <property type="molecule type" value="Genomic_DNA"/>
</dbReference>
<reference evidence="8" key="2">
    <citation type="submission" date="2015-01" db="EMBL/GenBank/DDBJ databases">
        <authorList>
            <person name="Xiang T."/>
            <person name="Song Y."/>
            <person name="Huang L."/>
            <person name="Wang B."/>
            <person name="Wu P."/>
        </authorList>
    </citation>
    <scope>NUCLEOTIDE SEQUENCE [LARGE SCALE GENOMIC DNA]</scope>
    <source>
        <strain evidence="8">OBR1</strain>
    </source>
</reference>
<dbReference type="InterPro" id="IPR016174">
    <property type="entry name" value="Di-haem_cyt_TM"/>
</dbReference>
<dbReference type="PANTHER" id="PTHR30485:SF1">
    <property type="entry name" value="CYTOCHROME YDHU-RELATED"/>
    <property type="match status" value="1"/>
</dbReference>
<keyword evidence="2" id="KW-1003">Cell membrane</keyword>
<dbReference type="Proteomes" id="UP000285972">
    <property type="component" value="Unassembled WGS sequence"/>
</dbReference>
<dbReference type="EMBL" id="CGIG01000001">
    <property type="protein sequence ID" value="CPR16272.1"/>
    <property type="molecule type" value="Genomic_DNA"/>
</dbReference>
<keyword evidence="3 6" id="KW-0812">Transmembrane</keyword>
<feature type="transmembrane region" description="Helical" evidence="6">
    <location>
        <begin position="220"/>
        <end position="242"/>
    </location>
</feature>
<evidence type="ECO:0000313" key="8">
    <source>
        <dbReference type="EMBL" id="CPR16272.1"/>
    </source>
</evidence>
<dbReference type="GO" id="GO:0009055">
    <property type="term" value="F:electron transfer activity"/>
    <property type="evidence" value="ECO:0007669"/>
    <property type="project" value="InterPro"/>
</dbReference>
<dbReference type="Pfam" id="PF01292">
    <property type="entry name" value="Ni_hydr_CYTB"/>
    <property type="match status" value="1"/>
</dbReference>
<dbReference type="KEGG" id="bgj:AWC36_20475"/>
<feature type="transmembrane region" description="Helical" evidence="6">
    <location>
        <begin position="75"/>
        <end position="98"/>
    </location>
</feature>
<evidence type="ECO:0000256" key="4">
    <source>
        <dbReference type="ARBA" id="ARBA00022989"/>
    </source>
</evidence>
<dbReference type="SUPFAM" id="SSF81342">
    <property type="entry name" value="Transmembrane di-heme cytochromes"/>
    <property type="match status" value="1"/>
</dbReference>
<evidence type="ECO:0000259" key="7">
    <source>
        <dbReference type="Pfam" id="PF01292"/>
    </source>
</evidence>
<sequence length="261" mass="29751">MNIMPNAELFQAQLYQYVYIYTPDFWPVWLILAGVLFAGMLGVLTLHGLLRYKLAPPRAQAHEEKVYLYSRAIRLWHWSNATLFILLLVSGLLNHFAIGSVDDTVMLVALHKLCGYLLLISWAAFVLINAFGGNGHHYLIDRKSWGQRAFLQVRFYLYGIIKGEDHPFPATPRAKFNPLQQAAYFGVMYALLPALLATGVLLCNPLWIPADFVLIKAWLLPLHLILAVMSLFFLCGHIYLCTTGRTPAQTFRCMIDGYHRH</sequence>
<dbReference type="STRING" id="1109412.BN1221_01981c"/>
<keyword evidence="4 6" id="KW-1133">Transmembrane helix</keyword>
<evidence type="ECO:0000256" key="5">
    <source>
        <dbReference type="ARBA" id="ARBA00023136"/>
    </source>
</evidence>
<proteinExistence type="predicted"/>
<dbReference type="GeneID" id="70909204"/>
<feature type="domain" description="Cytochrome b561 bacterial/Ni-hydrogenase" evidence="7">
    <location>
        <begin position="69"/>
        <end position="257"/>
    </location>
</feature>
<dbReference type="Gene3D" id="1.20.950.20">
    <property type="entry name" value="Transmembrane di-heme cytochromes, Chain C"/>
    <property type="match status" value="1"/>
</dbReference>
<organism evidence="8 10">
    <name type="scientific">Brenneria goodwinii</name>
    <dbReference type="NCBI Taxonomy" id="1109412"/>
    <lineage>
        <taxon>Bacteria</taxon>
        <taxon>Pseudomonadati</taxon>
        <taxon>Pseudomonadota</taxon>
        <taxon>Gammaproteobacteria</taxon>
        <taxon>Enterobacterales</taxon>
        <taxon>Pectobacteriaceae</taxon>
        <taxon>Brenneria</taxon>
    </lineage>
</organism>
<evidence type="ECO:0000313" key="9">
    <source>
        <dbReference type="EMBL" id="RLM28758.1"/>
    </source>
</evidence>
<reference evidence="10" key="1">
    <citation type="submission" date="2015-01" db="EMBL/GenBank/DDBJ databases">
        <authorList>
            <person name="Paterson Steve"/>
        </authorList>
    </citation>
    <scope>NUCLEOTIDE SEQUENCE [LARGE SCALE GENOMIC DNA]</scope>
    <source>
        <strain evidence="10">OBR1</strain>
    </source>
</reference>
<dbReference type="InterPro" id="IPR051542">
    <property type="entry name" value="Hydrogenase_cytochrome"/>
</dbReference>
<evidence type="ECO:0000313" key="11">
    <source>
        <dbReference type="Proteomes" id="UP000285972"/>
    </source>
</evidence>
<protein>
    <submittedName>
        <fullName evidence="8">Thiosulfate reductase cytochrome B subunit</fullName>
    </submittedName>
</protein>
<gene>
    <name evidence="9" type="ORF">BIY26_02640</name>
    <name evidence="8" type="ORF">BN1221_01981c</name>
</gene>
<dbReference type="NCBIfam" id="NF011582">
    <property type="entry name" value="PRK15006.1"/>
    <property type="match status" value="1"/>
</dbReference>
<evidence type="ECO:0000256" key="6">
    <source>
        <dbReference type="SAM" id="Phobius"/>
    </source>
</evidence>
<comment type="subcellular location">
    <subcellularLocation>
        <location evidence="1">Cell membrane</location>
        <topology evidence="1">Multi-pass membrane protein</topology>
    </subcellularLocation>
</comment>
<dbReference type="GO" id="GO:0005886">
    <property type="term" value="C:plasma membrane"/>
    <property type="evidence" value="ECO:0007669"/>
    <property type="project" value="UniProtKB-SubCell"/>
</dbReference>
<evidence type="ECO:0000256" key="2">
    <source>
        <dbReference type="ARBA" id="ARBA00022475"/>
    </source>
</evidence>
<dbReference type="RefSeq" id="WP_048637162.1">
    <property type="nucleotide sequence ID" value="NZ_CGIG01000001.1"/>
</dbReference>
<dbReference type="Proteomes" id="UP000044377">
    <property type="component" value="Unassembled WGS sequence"/>
</dbReference>
<feature type="transmembrane region" description="Helical" evidence="6">
    <location>
        <begin position="26"/>
        <end position="50"/>
    </location>
</feature>
<keyword evidence="5 6" id="KW-0472">Membrane</keyword>
<dbReference type="GO" id="GO:0022904">
    <property type="term" value="P:respiratory electron transport chain"/>
    <property type="evidence" value="ECO:0007669"/>
    <property type="project" value="InterPro"/>
</dbReference>
<dbReference type="AlphaFoldDB" id="A0A0G4JUF2"/>
<evidence type="ECO:0000256" key="1">
    <source>
        <dbReference type="ARBA" id="ARBA00004651"/>
    </source>
</evidence>
<name>A0A0G4JUF2_9GAMM</name>
<evidence type="ECO:0000256" key="3">
    <source>
        <dbReference type="ARBA" id="ARBA00022692"/>
    </source>
</evidence>
<accession>A0A0G4JUF2</accession>
<keyword evidence="10" id="KW-1185">Reference proteome</keyword>
<feature type="transmembrane region" description="Helical" evidence="6">
    <location>
        <begin position="110"/>
        <end position="132"/>
    </location>
</feature>
<feature type="transmembrane region" description="Helical" evidence="6">
    <location>
        <begin position="182"/>
        <end position="208"/>
    </location>
</feature>